<evidence type="ECO:0000256" key="1">
    <source>
        <dbReference type="ARBA" id="ARBA00023015"/>
    </source>
</evidence>
<protein>
    <submittedName>
        <fullName evidence="5">Helix-turn-helix domain-containing protein</fullName>
    </submittedName>
</protein>
<dbReference type="Proteomes" id="UP000664601">
    <property type="component" value="Unassembled WGS sequence"/>
</dbReference>
<evidence type="ECO:0000313" key="5">
    <source>
        <dbReference type="EMBL" id="MBO1305380.1"/>
    </source>
</evidence>
<sequence>MQHALILTKNMLSETEIVQKLQRMSYETLCSTDLLSRLSKPATGAFLAYFQWVLLSENLCNQEVEEILKNLRGYPLLVVRVTETYPSEEDQTYWKELGLADWLNKDAGFEDTREQLSTLRKLHQQENQILSFPTENLTNPSSNLDNLFKSFSKTEKKVFEYLVKSYPGQGVSSRTELCTHLWRDGETPSNMSQLSCLINKVKRKCVLHGITGETITTLWGRGYKLNDDFYKQWIQGTKFQDAQIYYSATN</sequence>
<keyword evidence="2" id="KW-0238">DNA-binding</keyword>
<accession>A0ABS3L6X9</accession>
<comment type="caution">
    <text evidence="5">The sequence shown here is derived from an EMBL/GenBank/DDBJ whole genome shotgun (WGS) entry which is preliminary data.</text>
</comment>
<keyword evidence="6" id="KW-1185">Reference proteome</keyword>
<dbReference type="SMART" id="SM00862">
    <property type="entry name" value="Trans_reg_C"/>
    <property type="match status" value="1"/>
</dbReference>
<dbReference type="InterPro" id="IPR001867">
    <property type="entry name" value="OmpR/PhoB-type_DNA-bd"/>
</dbReference>
<dbReference type="SUPFAM" id="SSF46894">
    <property type="entry name" value="C-terminal effector domain of the bipartite response regulators"/>
    <property type="match status" value="1"/>
</dbReference>
<dbReference type="EMBL" id="JAFREM010000006">
    <property type="protein sequence ID" value="MBO1305380.1"/>
    <property type="molecule type" value="Genomic_DNA"/>
</dbReference>
<organism evidence="5 6">
    <name type="scientific">Candidatus Enterococcus moelleringii</name>
    <dbReference type="NCBI Taxonomy" id="2815325"/>
    <lineage>
        <taxon>Bacteria</taxon>
        <taxon>Bacillati</taxon>
        <taxon>Bacillota</taxon>
        <taxon>Bacilli</taxon>
        <taxon>Lactobacillales</taxon>
        <taxon>Enterococcaceae</taxon>
        <taxon>Enterococcus</taxon>
    </lineage>
</organism>
<keyword evidence="1" id="KW-0805">Transcription regulation</keyword>
<proteinExistence type="predicted"/>
<evidence type="ECO:0000256" key="2">
    <source>
        <dbReference type="ARBA" id="ARBA00023125"/>
    </source>
</evidence>
<dbReference type="RefSeq" id="WP_207672321.1">
    <property type="nucleotide sequence ID" value="NZ_JAFREM010000006.1"/>
</dbReference>
<evidence type="ECO:0000256" key="3">
    <source>
        <dbReference type="ARBA" id="ARBA00023163"/>
    </source>
</evidence>
<keyword evidence="3" id="KW-0804">Transcription</keyword>
<name>A0ABS3L6X9_9ENTE</name>
<feature type="domain" description="OmpR/PhoB-type" evidence="4">
    <location>
        <begin position="145"/>
        <end position="225"/>
    </location>
</feature>
<reference evidence="5 6" key="1">
    <citation type="submission" date="2021-03" db="EMBL/GenBank/DDBJ databases">
        <title>Enterococcal diversity collection.</title>
        <authorList>
            <person name="Gilmore M.S."/>
            <person name="Schwartzman J."/>
            <person name="Van Tyne D."/>
            <person name="Martin M."/>
            <person name="Earl A.M."/>
            <person name="Manson A.L."/>
            <person name="Straub T."/>
            <person name="Salamzade R."/>
            <person name="Saavedra J."/>
            <person name="Lebreton F."/>
            <person name="Prichula J."/>
            <person name="Schaufler K."/>
            <person name="Gaca A."/>
            <person name="Sgardioli B."/>
            <person name="Wagenaar J."/>
            <person name="Strong T."/>
        </authorList>
    </citation>
    <scope>NUCLEOTIDE SEQUENCE [LARGE SCALE GENOMIC DNA]</scope>
    <source>
        <strain evidence="5 6">669A</strain>
    </source>
</reference>
<gene>
    <name evidence="5" type="ORF">JZO70_04370</name>
</gene>
<dbReference type="Gene3D" id="1.10.10.10">
    <property type="entry name" value="Winged helix-like DNA-binding domain superfamily/Winged helix DNA-binding domain"/>
    <property type="match status" value="1"/>
</dbReference>
<dbReference type="InterPro" id="IPR016032">
    <property type="entry name" value="Sig_transdc_resp-reg_C-effctor"/>
</dbReference>
<dbReference type="InterPro" id="IPR036388">
    <property type="entry name" value="WH-like_DNA-bd_sf"/>
</dbReference>
<evidence type="ECO:0000313" key="6">
    <source>
        <dbReference type="Proteomes" id="UP000664601"/>
    </source>
</evidence>
<evidence type="ECO:0000259" key="4">
    <source>
        <dbReference type="SMART" id="SM00862"/>
    </source>
</evidence>